<reference evidence="1" key="1">
    <citation type="journal article" date="2020" name="mSystems">
        <title>Genome- and Community-Level Interaction Insights into Carbon Utilization and Element Cycling Functions of Hydrothermarchaeota in Hydrothermal Sediment.</title>
        <authorList>
            <person name="Zhou Z."/>
            <person name="Liu Y."/>
            <person name="Xu W."/>
            <person name="Pan J."/>
            <person name="Luo Z.H."/>
            <person name="Li M."/>
        </authorList>
    </citation>
    <scope>NUCLEOTIDE SEQUENCE [LARGE SCALE GENOMIC DNA]</scope>
    <source>
        <strain evidence="1">SpSt-679</strain>
    </source>
</reference>
<name>A0A7V4A2M2_9DEIN</name>
<evidence type="ECO:0000313" key="1">
    <source>
        <dbReference type="EMBL" id="HGL50435.1"/>
    </source>
</evidence>
<organism evidence="1">
    <name type="scientific">Thermus tengchongensis</name>
    <dbReference type="NCBI Taxonomy" id="1214928"/>
    <lineage>
        <taxon>Bacteria</taxon>
        <taxon>Thermotogati</taxon>
        <taxon>Deinococcota</taxon>
        <taxon>Deinococci</taxon>
        <taxon>Thermales</taxon>
        <taxon>Thermaceae</taxon>
        <taxon>Thermus</taxon>
    </lineage>
</organism>
<dbReference type="EMBL" id="DTCX01000423">
    <property type="protein sequence ID" value="HGL50435.1"/>
    <property type="molecule type" value="Genomic_DNA"/>
</dbReference>
<protein>
    <submittedName>
        <fullName evidence="1">Uncharacterized protein</fullName>
    </submittedName>
</protein>
<proteinExistence type="predicted"/>
<gene>
    <name evidence="1" type="ORF">ENU54_07590</name>
</gene>
<comment type="caution">
    <text evidence="1">The sequence shown here is derived from an EMBL/GenBank/DDBJ whole genome shotgun (WGS) entry which is preliminary data.</text>
</comment>
<dbReference type="AlphaFoldDB" id="A0A7V4A2M2"/>
<accession>A0A7V4A2M2</accession>
<sequence length="82" mass="9799">MEEPLEVGVLFAPGKPYPEPRWILWRGAREPVERIHLVYERRAAGVRHLVYALSVRGTWLQVRFDPVRARWYLEEVHPLREP</sequence>